<reference evidence="1" key="2">
    <citation type="submission" date="2021-03" db="UniProtKB">
        <authorList>
            <consortium name="EnsemblPlants"/>
        </authorList>
    </citation>
    <scope>IDENTIFICATION</scope>
</reference>
<keyword evidence="2" id="KW-1185">Reference proteome</keyword>
<accession>A0A803NM30</accession>
<dbReference type="AlphaFoldDB" id="A0A803NM30"/>
<proteinExistence type="predicted"/>
<evidence type="ECO:0000313" key="2">
    <source>
        <dbReference type="Proteomes" id="UP000596661"/>
    </source>
</evidence>
<evidence type="ECO:0000313" key="1">
    <source>
        <dbReference type="EnsemblPlants" id="cds.evm.model.01.2652"/>
    </source>
</evidence>
<dbReference type="EnsemblPlants" id="evm.model.01.2652">
    <property type="protein sequence ID" value="cds.evm.model.01.2652"/>
    <property type="gene ID" value="evm.TU.01.2652"/>
</dbReference>
<dbReference type="Gramene" id="evm.model.01.2652">
    <property type="protein sequence ID" value="cds.evm.model.01.2652"/>
    <property type="gene ID" value="evm.TU.01.2652"/>
</dbReference>
<dbReference type="Proteomes" id="UP000596661">
    <property type="component" value="Chromosome 1"/>
</dbReference>
<protein>
    <submittedName>
        <fullName evidence="1">Uncharacterized protein</fullName>
    </submittedName>
</protein>
<organism evidence="1 2">
    <name type="scientific">Cannabis sativa</name>
    <name type="common">Hemp</name>
    <name type="synonym">Marijuana</name>
    <dbReference type="NCBI Taxonomy" id="3483"/>
    <lineage>
        <taxon>Eukaryota</taxon>
        <taxon>Viridiplantae</taxon>
        <taxon>Streptophyta</taxon>
        <taxon>Embryophyta</taxon>
        <taxon>Tracheophyta</taxon>
        <taxon>Spermatophyta</taxon>
        <taxon>Magnoliopsida</taxon>
        <taxon>eudicotyledons</taxon>
        <taxon>Gunneridae</taxon>
        <taxon>Pentapetalae</taxon>
        <taxon>rosids</taxon>
        <taxon>fabids</taxon>
        <taxon>Rosales</taxon>
        <taxon>Cannabaceae</taxon>
        <taxon>Cannabis</taxon>
    </lineage>
</organism>
<name>A0A803NM30_CANSA</name>
<reference evidence="1" key="1">
    <citation type="submission" date="2018-11" db="EMBL/GenBank/DDBJ databases">
        <authorList>
            <person name="Grassa J C."/>
        </authorList>
    </citation>
    <scope>NUCLEOTIDE SEQUENCE [LARGE SCALE GENOMIC DNA]</scope>
</reference>
<sequence>MVRWMVTWRNTLKDPMRSANVNGGCNVSSTIGPKGCGLIENMESRVNHLAIIFKGAFGVNDKLAHRQSQPNGKVKGKNLVRDRPRPHVVNGLEYSTIVKKRRIEEVEAPSKELGFPFGSTCKVQEKKPCVGKGEEKKGLEDTWNPPKANEANAIEEKICLIARGST</sequence>
<dbReference type="EMBL" id="UZAU01000078">
    <property type="status" value="NOT_ANNOTATED_CDS"/>
    <property type="molecule type" value="Genomic_DNA"/>
</dbReference>